<comment type="caution">
    <text evidence="2">The sequence shown here is derived from an EMBL/GenBank/DDBJ whole genome shotgun (WGS) entry which is preliminary data.</text>
</comment>
<gene>
    <name evidence="2" type="ORF">D7M11_30095</name>
</gene>
<dbReference type="InterPro" id="IPR047961">
    <property type="entry name" value="Transp_suffix-like"/>
</dbReference>
<keyword evidence="1" id="KW-0472">Membrane</keyword>
<dbReference type="Proteomes" id="UP000282311">
    <property type="component" value="Unassembled WGS sequence"/>
</dbReference>
<accession>A0A3B0BC36</accession>
<protein>
    <submittedName>
        <fullName evidence="2">Transporter suffix domain-containing protein</fullName>
    </submittedName>
</protein>
<evidence type="ECO:0000313" key="2">
    <source>
        <dbReference type="EMBL" id="RKN70703.1"/>
    </source>
</evidence>
<sequence length="81" mass="9297">MYRLGLIFFVVSCALWLPIVIVPFLPLTTGVKAIIAAVSAVLAEICFWIAVLLIGKEVVHKYRSYLNPKNWKKNKKEREHE</sequence>
<keyword evidence="1" id="KW-0812">Transmembrane</keyword>
<evidence type="ECO:0000313" key="3">
    <source>
        <dbReference type="Proteomes" id="UP000282311"/>
    </source>
</evidence>
<organism evidence="2 3">
    <name type="scientific">Paenibacillus ginsengarvi</name>
    <dbReference type="NCBI Taxonomy" id="400777"/>
    <lineage>
        <taxon>Bacteria</taxon>
        <taxon>Bacillati</taxon>
        <taxon>Bacillota</taxon>
        <taxon>Bacilli</taxon>
        <taxon>Bacillales</taxon>
        <taxon>Paenibacillaceae</taxon>
        <taxon>Paenibacillus</taxon>
    </lineage>
</organism>
<evidence type="ECO:0000256" key="1">
    <source>
        <dbReference type="SAM" id="Phobius"/>
    </source>
</evidence>
<proteinExistence type="predicted"/>
<dbReference type="EMBL" id="RBAH01000030">
    <property type="protein sequence ID" value="RKN70703.1"/>
    <property type="molecule type" value="Genomic_DNA"/>
</dbReference>
<keyword evidence="3" id="KW-1185">Reference proteome</keyword>
<dbReference type="NCBIfam" id="NF033684">
    <property type="entry name" value="suffix_2_RND"/>
    <property type="match status" value="1"/>
</dbReference>
<feature type="transmembrane region" description="Helical" evidence="1">
    <location>
        <begin position="7"/>
        <end position="27"/>
    </location>
</feature>
<reference evidence="2 3" key="1">
    <citation type="journal article" date="2007" name="Int. J. Syst. Evol. Microbiol.">
        <title>Paenibacillus ginsengarvi sp. nov., isolated from soil from ginseng cultivation.</title>
        <authorList>
            <person name="Yoon M.H."/>
            <person name="Ten L.N."/>
            <person name="Im W.T."/>
        </authorList>
    </citation>
    <scope>NUCLEOTIDE SEQUENCE [LARGE SCALE GENOMIC DNA]</scope>
    <source>
        <strain evidence="2 3">KCTC 13059</strain>
    </source>
</reference>
<keyword evidence="1" id="KW-1133">Transmembrane helix</keyword>
<feature type="transmembrane region" description="Helical" evidence="1">
    <location>
        <begin position="33"/>
        <end position="54"/>
    </location>
</feature>
<dbReference type="OrthoDB" id="1122717at2"/>
<dbReference type="AlphaFoldDB" id="A0A3B0BC36"/>
<name>A0A3B0BC36_9BACL</name>